<evidence type="ECO:0000256" key="2">
    <source>
        <dbReference type="SAM" id="Phobius"/>
    </source>
</evidence>
<organism evidence="3 4">
    <name type="scientific">Mesorhabditis belari</name>
    <dbReference type="NCBI Taxonomy" id="2138241"/>
    <lineage>
        <taxon>Eukaryota</taxon>
        <taxon>Metazoa</taxon>
        <taxon>Ecdysozoa</taxon>
        <taxon>Nematoda</taxon>
        <taxon>Chromadorea</taxon>
        <taxon>Rhabditida</taxon>
        <taxon>Rhabditina</taxon>
        <taxon>Rhabditomorpha</taxon>
        <taxon>Rhabditoidea</taxon>
        <taxon>Rhabditidae</taxon>
        <taxon>Mesorhabditinae</taxon>
        <taxon>Mesorhabditis</taxon>
    </lineage>
</organism>
<evidence type="ECO:0000256" key="1">
    <source>
        <dbReference type="SAM" id="MobiDB-lite"/>
    </source>
</evidence>
<sequence length="148" mass="16345">MLYHVPTASYYFGADPAKAQAPLMYPVNNIAAVVLVLMLNMLMLRAMFRISHTTLTNTQRVHNGYVLWMAVRGDAMGRDAPIYVTAANLLWQLANGSLAIFYILVNKSMRGEVMKLLGVSSCRRPTIYTTSSDQKAPTLQSNPDMGSA</sequence>
<dbReference type="Pfam" id="PF10321">
    <property type="entry name" value="7TM_GPCR_Srt"/>
    <property type="match status" value="1"/>
</dbReference>
<keyword evidence="2" id="KW-0812">Transmembrane</keyword>
<evidence type="ECO:0000313" key="4">
    <source>
        <dbReference type="WBParaSite" id="MBELARI_LOCUS15672"/>
    </source>
</evidence>
<dbReference type="SUPFAM" id="SSF81321">
    <property type="entry name" value="Family A G protein-coupled receptor-like"/>
    <property type="match status" value="1"/>
</dbReference>
<protein>
    <submittedName>
        <fullName evidence="4">Uncharacterized protein</fullName>
    </submittedName>
</protein>
<evidence type="ECO:0000313" key="3">
    <source>
        <dbReference type="Proteomes" id="UP000887575"/>
    </source>
</evidence>
<name>A0AAF3EP34_9BILA</name>
<accession>A0AAF3EP34</accession>
<feature type="transmembrane region" description="Helical" evidence="2">
    <location>
        <begin position="82"/>
        <end position="105"/>
    </location>
</feature>
<dbReference type="Proteomes" id="UP000887575">
    <property type="component" value="Unassembled WGS sequence"/>
</dbReference>
<keyword evidence="2" id="KW-0472">Membrane</keyword>
<proteinExistence type="predicted"/>
<feature type="transmembrane region" description="Helical" evidence="2">
    <location>
        <begin position="27"/>
        <end position="48"/>
    </location>
</feature>
<dbReference type="WBParaSite" id="MBELARI_LOCUS15672">
    <property type="protein sequence ID" value="MBELARI_LOCUS15672"/>
    <property type="gene ID" value="MBELARI_LOCUS15672"/>
</dbReference>
<keyword evidence="3" id="KW-1185">Reference proteome</keyword>
<dbReference type="AlphaFoldDB" id="A0AAF3EP34"/>
<feature type="region of interest" description="Disordered" evidence="1">
    <location>
        <begin position="129"/>
        <end position="148"/>
    </location>
</feature>
<keyword evidence="2" id="KW-1133">Transmembrane helix</keyword>
<dbReference type="InterPro" id="IPR019425">
    <property type="entry name" value="7TM_GPCR_serpentine_rcpt_Srt"/>
</dbReference>
<reference evidence="4" key="1">
    <citation type="submission" date="2024-02" db="UniProtKB">
        <authorList>
            <consortium name="WormBaseParasite"/>
        </authorList>
    </citation>
    <scope>IDENTIFICATION</scope>
</reference>